<dbReference type="EMBL" id="JAVCAP010000020">
    <property type="protein sequence ID" value="MDP8568084.1"/>
    <property type="molecule type" value="Genomic_DNA"/>
</dbReference>
<name>A0ABT9JU78_9PROT</name>
<sequence length="214" mass="24784">MKIAILCSDPLHPVMEHLIDWSKMQSSLGHEIIIVDNKSDLVSGDFLFLISCSQIIEKAILKNFKYSLVLHASDLPKGRGWSPYIWSILNGEHTITVSLLEVAEKVDTGRIWLKKQFALEGHELAAEINNLLFKTEVDLMSEAIENHYQIQPYEQRGDPTYWVRRLPNDSRLDPNKTISEQIDLLRVADNNRYPCFFDHRGHRYLIKIEKANNE</sequence>
<comment type="caution">
    <text evidence="2">The sequence shown here is derived from an EMBL/GenBank/DDBJ whole genome shotgun (WGS) entry which is preliminary data.</text>
</comment>
<keyword evidence="3" id="KW-1185">Reference proteome</keyword>
<dbReference type="Proteomes" id="UP001225906">
    <property type="component" value="Unassembled WGS sequence"/>
</dbReference>
<dbReference type="InterPro" id="IPR002376">
    <property type="entry name" value="Formyl_transf_N"/>
</dbReference>
<proteinExistence type="predicted"/>
<feature type="domain" description="Formyl transferase N-terminal" evidence="1">
    <location>
        <begin position="38"/>
        <end position="144"/>
    </location>
</feature>
<protein>
    <submittedName>
        <fullName evidence="2">Formyltransferase family protein</fullName>
    </submittedName>
</protein>
<dbReference type="PANTHER" id="PTHR11138">
    <property type="entry name" value="METHIONYL-TRNA FORMYLTRANSFERASE"/>
    <property type="match status" value="1"/>
</dbReference>
<dbReference type="PANTHER" id="PTHR11138:SF5">
    <property type="entry name" value="METHIONYL-TRNA FORMYLTRANSFERASE, MITOCHONDRIAL"/>
    <property type="match status" value="1"/>
</dbReference>
<evidence type="ECO:0000313" key="3">
    <source>
        <dbReference type="Proteomes" id="UP001225906"/>
    </source>
</evidence>
<evidence type="ECO:0000259" key="1">
    <source>
        <dbReference type="Pfam" id="PF00551"/>
    </source>
</evidence>
<evidence type="ECO:0000313" key="2">
    <source>
        <dbReference type="EMBL" id="MDP8568084.1"/>
    </source>
</evidence>
<dbReference type="SUPFAM" id="SSF53328">
    <property type="entry name" value="Formyltransferase"/>
    <property type="match status" value="1"/>
</dbReference>
<dbReference type="RefSeq" id="WP_306389807.1">
    <property type="nucleotide sequence ID" value="NZ_JAVCAP010000020.1"/>
</dbReference>
<organism evidence="2 3">
    <name type="scientific">Methylophilus aquaticus</name>
    <dbReference type="NCBI Taxonomy" id="1971610"/>
    <lineage>
        <taxon>Bacteria</taxon>
        <taxon>Pseudomonadati</taxon>
        <taxon>Pseudomonadota</taxon>
        <taxon>Betaproteobacteria</taxon>
        <taxon>Nitrosomonadales</taxon>
        <taxon>Methylophilaceae</taxon>
        <taxon>Methylophilus</taxon>
    </lineage>
</organism>
<dbReference type="Pfam" id="PF00551">
    <property type="entry name" value="Formyl_trans_N"/>
    <property type="match status" value="1"/>
</dbReference>
<dbReference type="InterPro" id="IPR036477">
    <property type="entry name" value="Formyl_transf_N_sf"/>
</dbReference>
<reference evidence="3" key="1">
    <citation type="journal article" date="2019" name="Int. J. Syst. Evol. Microbiol.">
        <title>The Global Catalogue of Microorganisms (GCM) 10K type strain sequencing project: providing services to taxonomists for standard genome sequencing and annotation.</title>
        <authorList>
            <consortium name="The Broad Institute Genomics Platform"/>
            <consortium name="The Broad Institute Genome Sequencing Center for Infectious Disease"/>
            <person name="Wu L."/>
            <person name="Ma J."/>
        </authorList>
    </citation>
    <scope>NUCLEOTIDE SEQUENCE [LARGE SCALE GENOMIC DNA]</scope>
    <source>
        <strain evidence="3">VKM B-3159</strain>
    </source>
</reference>
<accession>A0ABT9JU78</accession>
<dbReference type="Gene3D" id="3.40.50.12230">
    <property type="match status" value="1"/>
</dbReference>
<gene>
    <name evidence="2" type="ORF">Q9291_09510</name>
</gene>